<gene>
    <name evidence="1" type="ORF">MHSWG343_10060</name>
</gene>
<accession>A0A478FQY8</accession>
<organism evidence="1 2">
    <name type="scientific">Candidatus Mycoplasma haematohominis</name>
    <dbReference type="NCBI Taxonomy" id="1494318"/>
    <lineage>
        <taxon>Bacteria</taxon>
        <taxon>Bacillati</taxon>
        <taxon>Mycoplasmatota</taxon>
        <taxon>Mollicutes</taxon>
        <taxon>Mycoplasmataceae</taxon>
        <taxon>Mycoplasma</taxon>
    </lineage>
</organism>
<comment type="caution">
    <text evidence="1">The sequence shown here is derived from an EMBL/GenBank/DDBJ whole genome shotgun (WGS) entry which is preliminary data.</text>
</comment>
<evidence type="ECO:0000313" key="1">
    <source>
        <dbReference type="EMBL" id="GCE63998.1"/>
    </source>
</evidence>
<evidence type="ECO:0000313" key="2">
    <source>
        <dbReference type="Proteomes" id="UP000324831"/>
    </source>
</evidence>
<name>A0A478FQY8_9MOLU</name>
<protein>
    <submittedName>
        <fullName evidence="1">Uncharacterized protein</fullName>
    </submittedName>
</protein>
<dbReference type="Proteomes" id="UP000324831">
    <property type="component" value="Unassembled WGS sequence"/>
</dbReference>
<dbReference type="EMBL" id="BIMN01000007">
    <property type="protein sequence ID" value="GCE63998.1"/>
    <property type="molecule type" value="Genomic_DNA"/>
</dbReference>
<dbReference type="AlphaFoldDB" id="A0A478FQY8"/>
<reference evidence="1 2" key="1">
    <citation type="submission" date="2019-01" db="EMBL/GenBank/DDBJ databases">
        <title>Draft genome sequences of Candidatus Mycoplasma haemohominis SWG34-3 identified from a patient with pyrexia, anemia and liver dysfunction.</title>
        <authorList>
            <person name="Sekizuka T."/>
            <person name="Hattori N."/>
            <person name="Katano H."/>
            <person name="Takuma T."/>
            <person name="Ito T."/>
            <person name="Arai N."/>
            <person name="Yanai R."/>
            <person name="Ishii S."/>
            <person name="Miura Y."/>
            <person name="Tokunaga T."/>
            <person name="Watanabe H."/>
            <person name="Nomura N."/>
            <person name="Eguchi J."/>
            <person name="Arai T."/>
            <person name="Hasegawa H."/>
            <person name="Nakamaki T."/>
            <person name="Wakita T."/>
            <person name="Niki Y."/>
            <person name="Kuroda M."/>
        </authorList>
    </citation>
    <scope>NUCLEOTIDE SEQUENCE [LARGE SCALE GENOMIC DNA]</scope>
    <source>
        <strain evidence="1">SWG34-3</strain>
    </source>
</reference>
<sequence>MDIPDKLEIKSAKAQKIIVELEELFDPSLSKSVKIWDRFHATLTIESNACDLESVREGFMPLADFCKTWIPRGARAYVMKTPSNIPAIKDFKIVCVIDSAIWAAFKVVRNDFQIGKTVDLIGAWGQILEYKPKSEKYFIFALVPLTTYDWD</sequence>
<proteinExistence type="predicted"/>